<evidence type="ECO:0000256" key="8">
    <source>
        <dbReference type="ARBA" id="ARBA00022777"/>
    </source>
</evidence>
<dbReference type="Gene3D" id="1.10.510.10">
    <property type="entry name" value="Transferase(Phosphotransferase) domain 1"/>
    <property type="match status" value="1"/>
</dbReference>
<dbReference type="GO" id="GO:0009408">
    <property type="term" value="P:response to heat"/>
    <property type="evidence" value="ECO:0007669"/>
    <property type="project" value="UniProtKB-ARBA"/>
</dbReference>
<dbReference type="InterPro" id="IPR011009">
    <property type="entry name" value="Kinase-like_dom_sf"/>
</dbReference>
<keyword evidence="13" id="KW-1185">Reference proteome</keyword>
<proteinExistence type="inferred from homology"/>
<dbReference type="InterPro" id="IPR003527">
    <property type="entry name" value="MAP_kinase_CS"/>
</dbReference>
<dbReference type="PANTHER" id="PTHR24055">
    <property type="entry name" value="MITOGEN-ACTIVATED PROTEIN KINASE"/>
    <property type="match status" value="1"/>
</dbReference>
<evidence type="ECO:0000256" key="5">
    <source>
        <dbReference type="ARBA" id="ARBA00022553"/>
    </source>
</evidence>
<comment type="similarity">
    <text evidence="2">Belongs to the protein kinase superfamily. CMGC Ser/Thr protein kinase family. MAP kinase subfamily.</text>
</comment>
<keyword evidence="4" id="KW-0723">Serine/threonine-protein kinase</keyword>
<dbReference type="GO" id="GO:0003007">
    <property type="term" value="P:heart morphogenesis"/>
    <property type="evidence" value="ECO:0007669"/>
    <property type="project" value="UniProtKB-ARBA"/>
</dbReference>
<dbReference type="SMART" id="SM00220">
    <property type="entry name" value="S_TKc"/>
    <property type="match status" value="1"/>
</dbReference>
<dbReference type="SUPFAM" id="SSF56112">
    <property type="entry name" value="Protein kinase-like (PK-like)"/>
    <property type="match status" value="1"/>
</dbReference>
<dbReference type="GO" id="GO:0005524">
    <property type="term" value="F:ATP binding"/>
    <property type="evidence" value="ECO:0007669"/>
    <property type="project" value="UniProtKB-UniRule"/>
</dbReference>
<dbReference type="GO" id="GO:0042742">
    <property type="term" value="P:defense response to bacterium"/>
    <property type="evidence" value="ECO:0007669"/>
    <property type="project" value="UniProtKB-ARBA"/>
</dbReference>
<dbReference type="EC" id="2.7.11.24" evidence="3"/>
<organism evidence="12 13">
    <name type="scientific">Frieseomelitta varia</name>
    <dbReference type="NCBI Taxonomy" id="561572"/>
    <lineage>
        <taxon>Eukaryota</taxon>
        <taxon>Metazoa</taxon>
        <taxon>Ecdysozoa</taxon>
        <taxon>Arthropoda</taxon>
        <taxon>Hexapoda</taxon>
        <taxon>Insecta</taxon>
        <taxon>Pterygota</taxon>
        <taxon>Neoptera</taxon>
        <taxon>Endopterygota</taxon>
        <taxon>Hymenoptera</taxon>
        <taxon>Apocrita</taxon>
        <taxon>Aculeata</taxon>
        <taxon>Apoidea</taxon>
        <taxon>Anthophila</taxon>
        <taxon>Apidae</taxon>
        <taxon>Frieseomelitta</taxon>
    </lineage>
</organism>
<evidence type="ECO:0000256" key="7">
    <source>
        <dbReference type="ARBA" id="ARBA00022741"/>
    </source>
</evidence>
<comment type="cofactor">
    <cofactor evidence="1">
        <name>Mg(2+)</name>
        <dbReference type="ChEBI" id="CHEBI:18420"/>
    </cofactor>
</comment>
<dbReference type="PRINTS" id="PR01773">
    <property type="entry name" value="P38MAPKINASE"/>
</dbReference>
<evidence type="ECO:0000256" key="6">
    <source>
        <dbReference type="ARBA" id="ARBA00022679"/>
    </source>
</evidence>
<evidence type="ECO:0000256" key="10">
    <source>
        <dbReference type="PROSITE-ProRule" id="PRU10141"/>
    </source>
</evidence>
<dbReference type="GO" id="GO:0050776">
    <property type="term" value="P:regulation of immune response"/>
    <property type="evidence" value="ECO:0007669"/>
    <property type="project" value="UniProtKB-ARBA"/>
</dbReference>
<feature type="domain" description="Protein kinase" evidence="11">
    <location>
        <begin position="20"/>
        <end position="309"/>
    </location>
</feature>
<gene>
    <name evidence="12" type="ORF">E2986_07539</name>
</gene>
<evidence type="ECO:0000256" key="9">
    <source>
        <dbReference type="ARBA" id="ARBA00022840"/>
    </source>
</evidence>
<evidence type="ECO:0000256" key="4">
    <source>
        <dbReference type="ARBA" id="ARBA00022527"/>
    </source>
</evidence>
<dbReference type="GO" id="GO:0045793">
    <property type="term" value="P:positive regulation of cell size"/>
    <property type="evidence" value="ECO:0007669"/>
    <property type="project" value="UniProtKB-ARBA"/>
</dbReference>
<keyword evidence="7 10" id="KW-0547">Nucleotide-binding</keyword>
<dbReference type="GO" id="GO:1900407">
    <property type="term" value="P:regulation of cellular response to oxidative stress"/>
    <property type="evidence" value="ECO:0007669"/>
    <property type="project" value="UniProtKB-ARBA"/>
</dbReference>
<dbReference type="GO" id="GO:0031347">
    <property type="term" value="P:regulation of defense response"/>
    <property type="evidence" value="ECO:0007669"/>
    <property type="project" value="UniProtKB-ARBA"/>
</dbReference>
<dbReference type="PROSITE" id="PS01351">
    <property type="entry name" value="MAPK"/>
    <property type="match status" value="1"/>
</dbReference>
<protein>
    <recommendedName>
        <fullName evidence="3">mitogen-activated protein kinase</fullName>
        <ecNumber evidence="3">2.7.11.24</ecNumber>
    </recommendedName>
</protein>
<keyword evidence="8" id="KW-0418">Kinase</keyword>
<dbReference type="GO" id="GO:0071276">
    <property type="term" value="P:cellular response to cadmium ion"/>
    <property type="evidence" value="ECO:0007669"/>
    <property type="project" value="UniProtKB-ARBA"/>
</dbReference>
<evidence type="ECO:0000313" key="12">
    <source>
        <dbReference type="EMBL" id="KAF3426560.1"/>
    </source>
</evidence>
<dbReference type="CDD" id="cd07851">
    <property type="entry name" value="STKc_p38"/>
    <property type="match status" value="1"/>
</dbReference>
<dbReference type="GO" id="GO:0042594">
    <property type="term" value="P:response to starvation"/>
    <property type="evidence" value="ECO:0007669"/>
    <property type="project" value="UniProtKB-ARBA"/>
</dbReference>
<evidence type="ECO:0000259" key="11">
    <source>
        <dbReference type="PROSITE" id="PS50011"/>
    </source>
</evidence>
<dbReference type="GO" id="GO:0008340">
    <property type="term" value="P:determination of adult lifespan"/>
    <property type="evidence" value="ECO:0007669"/>
    <property type="project" value="UniProtKB-ARBA"/>
</dbReference>
<dbReference type="GO" id="GO:0048082">
    <property type="term" value="P:regulation of adult chitin-containing cuticle pigmentation"/>
    <property type="evidence" value="ECO:0007669"/>
    <property type="project" value="UniProtKB-ARBA"/>
</dbReference>
<dbReference type="GO" id="GO:0071243">
    <property type="term" value="P:cellular response to arsenic-containing substance"/>
    <property type="evidence" value="ECO:0007669"/>
    <property type="project" value="UniProtKB-ARBA"/>
</dbReference>
<dbReference type="GO" id="GO:0034614">
    <property type="term" value="P:cellular response to reactive oxygen species"/>
    <property type="evidence" value="ECO:0007669"/>
    <property type="project" value="UniProtKB-ARBA"/>
</dbReference>
<dbReference type="GO" id="GO:0042542">
    <property type="term" value="P:response to hydrogen peroxide"/>
    <property type="evidence" value="ECO:0007669"/>
    <property type="project" value="UniProtKB-ARBA"/>
</dbReference>
<dbReference type="AlphaFoldDB" id="A0A833S8B3"/>
<dbReference type="GO" id="GO:0050832">
    <property type="term" value="P:defense response to fungus"/>
    <property type="evidence" value="ECO:0007669"/>
    <property type="project" value="UniProtKB-ARBA"/>
</dbReference>
<name>A0A833S8B3_9HYME</name>
<feature type="binding site" evidence="10">
    <location>
        <position position="50"/>
    </location>
    <ligand>
        <name>ATP</name>
        <dbReference type="ChEBI" id="CHEBI:30616"/>
    </ligand>
</feature>
<sequence>MPQFHKVEINRTEWEVPERYQMLTPVGSGAYGQVCSAVDTRTGQKVAIKKLARPFQSAVHAKRTYRELRMLKHMNHENVIGLLDVFHPNSSLEHFQQVYLVTHLMGADLNNIVRTQKLSDDHVQFLVYQILRGLKYIHSAGIIHRDLKPSNIAVNEDCELKILDFGLARPTENEMTGYVATRWYRAPEIMLNWMHYNQTVDIWSVGCIMAELLTGRTLFPGTDRILLNNIDHLTRVLVLCGTPTEETLSKITSQEARNYIQSLPPLKKKNFKEVFRGANPLAIDLLELMLELDAEKRITAEKALAHPYLAQYADPTDEPVSFPYDQSFEDMDLPVEKWKELVYHEVINFLPQQLPTIVPTIESTS</sequence>
<reference evidence="12" key="1">
    <citation type="submission" date="2019-11" db="EMBL/GenBank/DDBJ databases">
        <title>The nuclear and mitochondrial genomes of Frieseomelitta varia - a highly eusocial stingless bee (Meliponini) with a permanently sterile worker caste.</title>
        <authorList>
            <person name="Freitas F.C.P."/>
            <person name="Lourenco A.P."/>
            <person name="Nunes F.M.F."/>
            <person name="Paschoal A.R."/>
            <person name="Abreu F.C.P."/>
            <person name="Barbin F.O."/>
            <person name="Bataglia L."/>
            <person name="Cardoso-Junior C.A.M."/>
            <person name="Cervoni M.S."/>
            <person name="Silva S.R."/>
            <person name="Dalarmi F."/>
            <person name="Del Lama M.A."/>
            <person name="Depintor T.S."/>
            <person name="Ferreira K.M."/>
            <person name="Goria P.S."/>
            <person name="Jaskot M.C."/>
            <person name="Lago D.C."/>
            <person name="Luna-Lucena D."/>
            <person name="Moda L.M."/>
            <person name="Nascimento L."/>
            <person name="Pedrino M."/>
            <person name="Rabico F.O."/>
            <person name="Sanches F.C."/>
            <person name="Santos D.E."/>
            <person name="Santos C.G."/>
            <person name="Vieira J."/>
            <person name="Lopes T.F."/>
            <person name="Barchuk A.R."/>
            <person name="Hartfelder K."/>
            <person name="Simoes Z.L.P."/>
            <person name="Bitondi M.M.G."/>
            <person name="Pinheiro D.G."/>
        </authorList>
    </citation>
    <scope>NUCLEOTIDE SEQUENCE</scope>
    <source>
        <strain evidence="12">USP_RPSP 00005682</strain>
        <tissue evidence="12">Whole individual</tissue>
    </source>
</reference>
<evidence type="ECO:0000256" key="3">
    <source>
        <dbReference type="ARBA" id="ARBA00012411"/>
    </source>
</evidence>
<dbReference type="InterPro" id="IPR017441">
    <property type="entry name" value="Protein_kinase_ATP_BS"/>
</dbReference>
<dbReference type="FunFam" id="3.30.200.20:FF:000769">
    <property type="entry name" value="Mitogen-activated protein kinase 14"/>
    <property type="match status" value="1"/>
</dbReference>
<dbReference type="GO" id="GO:0038001">
    <property type="term" value="P:paracrine signaling"/>
    <property type="evidence" value="ECO:0007669"/>
    <property type="project" value="UniProtKB-ARBA"/>
</dbReference>
<evidence type="ECO:0000313" key="13">
    <source>
        <dbReference type="Proteomes" id="UP000655588"/>
    </source>
</evidence>
<dbReference type="GO" id="GO:0004707">
    <property type="term" value="F:MAP kinase activity"/>
    <property type="evidence" value="ECO:0007669"/>
    <property type="project" value="UniProtKB-EC"/>
</dbReference>
<dbReference type="FunFam" id="1.10.510.10:FF:000063">
    <property type="entry name" value="Mitogen-activated protein kinase 14"/>
    <property type="match status" value="1"/>
</dbReference>
<dbReference type="GO" id="GO:0006955">
    <property type="term" value="P:immune response"/>
    <property type="evidence" value="ECO:0007669"/>
    <property type="project" value="UniProtKB-ARBA"/>
</dbReference>
<accession>A0A833S8B3</accession>
<keyword evidence="6" id="KW-0808">Transferase</keyword>
<dbReference type="Proteomes" id="UP000655588">
    <property type="component" value="Unassembled WGS sequence"/>
</dbReference>
<keyword evidence="5" id="KW-0597">Phosphoprotein</keyword>
<dbReference type="EMBL" id="WNWW01000310">
    <property type="protein sequence ID" value="KAF3426560.1"/>
    <property type="molecule type" value="Genomic_DNA"/>
</dbReference>
<evidence type="ECO:0000256" key="1">
    <source>
        <dbReference type="ARBA" id="ARBA00001946"/>
    </source>
</evidence>
<dbReference type="InterPro" id="IPR000719">
    <property type="entry name" value="Prot_kinase_dom"/>
</dbReference>
<evidence type="ECO:0000256" key="2">
    <source>
        <dbReference type="ARBA" id="ARBA00008832"/>
    </source>
</evidence>
<keyword evidence="9 10" id="KW-0067">ATP-binding</keyword>
<dbReference type="PROSITE" id="PS50011">
    <property type="entry name" value="PROTEIN_KINASE_DOM"/>
    <property type="match status" value="1"/>
</dbReference>
<dbReference type="InterPro" id="IPR050117">
    <property type="entry name" value="MAPK"/>
</dbReference>
<comment type="caution">
    <text evidence="12">The sequence shown here is derived from an EMBL/GenBank/DDBJ whole genome shotgun (WGS) entry which is preliminary data.</text>
</comment>
<dbReference type="InterPro" id="IPR008352">
    <property type="entry name" value="MAPK_HOG-like"/>
</dbReference>
<dbReference type="Pfam" id="PF00069">
    <property type="entry name" value="Pkinase"/>
    <property type="match status" value="1"/>
</dbReference>
<dbReference type="GO" id="GO:0006970">
    <property type="term" value="P:response to osmotic stress"/>
    <property type="evidence" value="ECO:0007669"/>
    <property type="project" value="UniProtKB-ARBA"/>
</dbReference>
<dbReference type="PROSITE" id="PS00107">
    <property type="entry name" value="PROTEIN_KINASE_ATP"/>
    <property type="match status" value="1"/>
</dbReference>
<dbReference type="Gene3D" id="3.30.200.20">
    <property type="entry name" value="Phosphorylase Kinase, domain 1"/>
    <property type="match status" value="1"/>
</dbReference>